<dbReference type="Proteomes" id="UP000784294">
    <property type="component" value="Unassembled WGS sequence"/>
</dbReference>
<comment type="caution">
    <text evidence="1">The sequence shown here is derived from an EMBL/GenBank/DDBJ whole genome shotgun (WGS) entry which is preliminary data.</text>
</comment>
<dbReference type="EMBL" id="CAAALY010263422">
    <property type="protein sequence ID" value="VEL40039.1"/>
    <property type="molecule type" value="Genomic_DNA"/>
</dbReference>
<proteinExistence type="predicted"/>
<sequence length="195" mass="22420">MEQGAGRFALEHQLVQWVVSKSAPVCQRQEIRTDLTPINCPPEARIVLPTTEAQVSQLLSERHAVVRSELTIRHTSQGCRCLKQAPVLMYHVIKCQSPQTRRYCDSSKQVLRIVKTTFSPAADRSRCLPRRREYTFRPSCLLGSPVMTGRTECDLKTGQYFRLFSEQHLSECKCVTRKWRKPARCLCPKETVTKK</sequence>
<keyword evidence="2" id="KW-1185">Reference proteome</keyword>
<dbReference type="AlphaFoldDB" id="A0A448XM85"/>
<evidence type="ECO:0000313" key="2">
    <source>
        <dbReference type="Proteomes" id="UP000784294"/>
    </source>
</evidence>
<evidence type="ECO:0000313" key="1">
    <source>
        <dbReference type="EMBL" id="VEL40039.1"/>
    </source>
</evidence>
<organism evidence="1 2">
    <name type="scientific">Protopolystoma xenopodis</name>
    <dbReference type="NCBI Taxonomy" id="117903"/>
    <lineage>
        <taxon>Eukaryota</taxon>
        <taxon>Metazoa</taxon>
        <taxon>Spiralia</taxon>
        <taxon>Lophotrochozoa</taxon>
        <taxon>Platyhelminthes</taxon>
        <taxon>Monogenea</taxon>
        <taxon>Polyopisthocotylea</taxon>
        <taxon>Polystomatidea</taxon>
        <taxon>Polystomatidae</taxon>
        <taxon>Protopolystoma</taxon>
    </lineage>
</organism>
<gene>
    <name evidence="1" type="ORF">PXEA_LOCUS33479</name>
</gene>
<reference evidence="1" key="1">
    <citation type="submission" date="2018-11" db="EMBL/GenBank/DDBJ databases">
        <authorList>
            <consortium name="Pathogen Informatics"/>
        </authorList>
    </citation>
    <scope>NUCLEOTIDE SEQUENCE</scope>
</reference>
<protein>
    <submittedName>
        <fullName evidence="1">Uncharacterized protein</fullName>
    </submittedName>
</protein>
<name>A0A448XM85_9PLAT</name>
<accession>A0A448XM85</accession>